<name>A0A1B6KC48_9HEMI</name>
<sequence length="149" mass="17874">LLDKIDDDPDDGEVYYEGFMDGKRYVVPDSNLEAMKDMINFTMRKRISMRYKHQTSYDLGEYDHFNQAFKMLLDKIDDDPDDGEVYYEGFMDGKRYVVPDSNLEAMKDMINFTMRKRISMRYKHQTSYDLGEYDHFNQAFKMLLDKIDD</sequence>
<evidence type="ECO:0000313" key="1">
    <source>
        <dbReference type="EMBL" id="JAT09027.1"/>
    </source>
</evidence>
<dbReference type="EMBL" id="GEBQ01030950">
    <property type="protein sequence ID" value="JAT09027.1"/>
    <property type="molecule type" value="Transcribed_RNA"/>
</dbReference>
<feature type="non-terminal residue" evidence="1">
    <location>
        <position position="149"/>
    </location>
</feature>
<gene>
    <name evidence="1" type="ORF">g.8291</name>
</gene>
<feature type="non-terminal residue" evidence="1">
    <location>
        <position position="1"/>
    </location>
</feature>
<proteinExistence type="predicted"/>
<accession>A0A1B6KC48</accession>
<organism evidence="1">
    <name type="scientific">Graphocephala atropunctata</name>
    <dbReference type="NCBI Taxonomy" id="36148"/>
    <lineage>
        <taxon>Eukaryota</taxon>
        <taxon>Metazoa</taxon>
        <taxon>Ecdysozoa</taxon>
        <taxon>Arthropoda</taxon>
        <taxon>Hexapoda</taxon>
        <taxon>Insecta</taxon>
        <taxon>Pterygota</taxon>
        <taxon>Neoptera</taxon>
        <taxon>Paraneoptera</taxon>
        <taxon>Hemiptera</taxon>
        <taxon>Auchenorrhyncha</taxon>
        <taxon>Membracoidea</taxon>
        <taxon>Cicadellidae</taxon>
        <taxon>Cicadellinae</taxon>
        <taxon>Cicadellini</taxon>
        <taxon>Graphocephala</taxon>
    </lineage>
</organism>
<reference evidence="1" key="1">
    <citation type="submission" date="2015-11" db="EMBL/GenBank/DDBJ databases">
        <title>De novo transcriptome assembly of four potential Pierce s Disease insect vectors from Arizona vineyards.</title>
        <authorList>
            <person name="Tassone E.E."/>
        </authorList>
    </citation>
    <scope>NUCLEOTIDE SEQUENCE</scope>
</reference>
<protein>
    <submittedName>
        <fullName evidence="1">Uncharacterized protein</fullName>
    </submittedName>
</protein>
<dbReference type="AlphaFoldDB" id="A0A1B6KC48"/>